<comment type="subcellular location">
    <subcellularLocation>
        <location evidence="1">Membrane</location>
        <topology evidence="1">Multi-pass membrane protein</topology>
    </subcellularLocation>
</comment>
<dbReference type="CDD" id="cd18989">
    <property type="entry name" value="LGIC_ECD_cation"/>
    <property type="match status" value="1"/>
</dbReference>
<feature type="domain" description="Neurotransmitter-gated ion-channel ligand-binding" evidence="6">
    <location>
        <begin position="4"/>
        <end position="204"/>
    </location>
</feature>
<dbReference type="GO" id="GO:0016020">
    <property type="term" value="C:membrane"/>
    <property type="evidence" value="ECO:0007669"/>
    <property type="project" value="UniProtKB-SubCell"/>
</dbReference>
<dbReference type="GO" id="GO:0004888">
    <property type="term" value="F:transmembrane signaling receptor activity"/>
    <property type="evidence" value="ECO:0007669"/>
    <property type="project" value="InterPro"/>
</dbReference>
<evidence type="ECO:0000256" key="2">
    <source>
        <dbReference type="ARBA" id="ARBA00022692"/>
    </source>
</evidence>
<accession>A0A8S3VHJ9</accession>
<dbReference type="SUPFAM" id="SSF63712">
    <property type="entry name" value="Nicotinic receptor ligand binding domain-like"/>
    <property type="match status" value="1"/>
</dbReference>
<evidence type="ECO:0000313" key="8">
    <source>
        <dbReference type="EMBL" id="CAG2257285.1"/>
    </source>
</evidence>
<keyword evidence="2 5" id="KW-0812">Transmembrane</keyword>
<organism evidence="8 9">
    <name type="scientific">Mytilus edulis</name>
    <name type="common">Blue mussel</name>
    <dbReference type="NCBI Taxonomy" id="6550"/>
    <lineage>
        <taxon>Eukaryota</taxon>
        <taxon>Metazoa</taxon>
        <taxon>Spiralia</taxon>
        <taxon>Lophotrochozoa</taxon>
        <taxon>Mollusca</taxon>
        <taxon>Bivalvia</taxon>
        <taxon>Autobranchia</taxon>
        <taxon>Pteriomorphia</taxon>
        <taxon>Mytilida</taxon>
        <taxon>Mytiloidea</taxon>
        <taxon>Mytilidae</taxon>
        <taxon>Mytilinae</taxon>
        <taxon>Mytilus</taxon>
    </lineage>
</organism>
<evidence type="ECO:0000259" key="7">
    <source>
        <dbReference type="Pfam" id="PF02932"/>
    </source>
</evidence>
<evidence type="ECO:0000313" key="9">
    <source>
        <dbReference type="Proteomes" id="UP000683360"/>
    </source>
</evidence>
<dbReference type="InterPro" id="IPR038050">
    <property type="entry name" value="Neuro_actylchol_rec"/>
</dbReference>
<dbReference type="InterPro" id="IPR006029">
    <property type="entry name" value="Neurotrans-gated_channel_TM"/>
</dbReference>
<feature type="transmembrane region" description="Helical" evidence="5">
    <location>
        <begin position="270"/>
        <end position="294"/>
    </location>
</feature>
<evidence type="ECO:0000256" key="1">
    <source>
        <dbReference type="ARBA" id="ARBA00004141"/>
    </source>
</evidence>
<dbReference type="InterPro" id="IPR006202">
    <property type="entry name" value="Neur_chan_lig-bd"/>
</dbReference>
<keyword evidence="4 5" id="KW-0472">Membrane</keyword>
<dbReference type="OrthoDB" id="6108060at2759"/>
<feature type="domain" description="Neurotransmitter-gated ion-channel transmembrane" evidence="7">
    <location>
        <begin position="213"/>
        <end position="406"/>
    </location>
</feature>
<feature type="transmembrane region" description="Helical" evidence="5">
    <location>
        <begin position="395"/>
        <end position="418"/>
    </location>
</feature>
<dbReference type="InterPro" id="IPR006201">
    <property type="entry name" value="Neur_channel"/>
</dbReference>
<dbReference type="AlphaFoldDB" id="A0A8S3VHJ9"/>
<keyword evidence="9" id="KW-1185">Reference proteome</keyword>
<dbReference type="Gene3D" id="2.70.170.10">
    <property type="entry name" value="Neurotransmitter-gated ion-channel ligand-binding domain"/>
    <property type="match status" value="1"/>
</dbReference>
<evidence type="ECO:0000256" key="3">
    <source>
        <dbReference type="ARBA" id="ARBA00022989"/>
    </source>
</evidence>
<dbReference type="Pfam" id="PF02932">
    <property type="entry name" value="Neur_chan_memb"/>
    <property type="match status" value="1"/>
</dbReference>
<dbReference type="Pfam" id="PF02931">
    <property type="entry name" value="Neur_chan_LBD"/>
    <property type="match status" value="1"/>
</dbReference>
<dbReference type="FunFam" id="2.70.170.10:FF:000028">
    <property type="entry name" value="AcetylCholine Receptor"/>
    <property type="match status" value="1"/>
</dbReference>
<evidence type="ECO:0000259" key="6">
    <source>
        <dbReference type="Pfam" id="PF02931"/>
    </source>
</evidence>
<gene>
    <name evidence="8" type="ORF">MEDL_68550</name>
</gene>
<dbReference type="PANTHER" id="PTHR18945">
    <property type="entry name" value="NEUROTRANSMITTER GATED ION CHANNEL"/>
    <property type="match status" value="1"/>
</dbReference>
<dbReference type="PRINTS" id="PR00252">
    <property type="entry name" value="NRIONCHANNEL"/>
</dbReference>
<dbReference type="EMBL" id="CAJPWZ010003324">
    <property type="protein sequence ID" value="CAG2257285.1"/>
    <property type="molecule type" value="Genomic_DNA"/>
</dbReference>
<name>A0A8S3VHJ9_MYTED</name>
<dbReference type="InterPro" id="IPR036734">
    <property type="entry name" value="Neur_chan_lig-bd_sf"/>
</dbReference>
<dbReference type="Gene3D" id="1.20.58.390">
    <property type="entry name" value="Neurotransmitter-gated ion-channel transmembrane domain"/>
    <property type="match status" value="1"/>
</dbReference>
<keyword evidence="3 5" id="KW-1133">Transmembrane helix</keyword>
<proteinExistence type="predicted"/>
<reference evidence="8" key="1">
    <citation type="submission" date="2021-03" db="EMBL/GenBank/DDBJ databases">
        <authorList>
            <person name="Bekaert M."/>
        </authorList>
    </citation>
    <scope>NUCLEOTIDE SEQUENCE</scope>
</reference>
<dbReference type="Proteomes" id="UP000683360">
    <property type="component" value="Unassembled WGS sequence"/>
</dbReference>
<dbReference type="InterPro" id="IPR036719">
    <property type="entry name" value="Neuro-gated_channel_TM_sf"/>
</dbReference>
<feature type="transmembrane region" description="Helical" evidence="5">
    <location>
        <begin position="208"/>
        <end position="230"/>
    </location>
</feature>
<dbReference type="CDD" id="cd19051">
    <property type="entry name" value="LGIC_TM_cation"/>
    <property type="match status" value="1"/>
</dbReference>
<dbReference type="SUPFAM" id="SSF90112">
    <property type="entry name" value="Neurotransmitter-gated ion-channel transmembrane pore"/>
    <property type="match status" value="1"/>
</dbReference>
<dbReference type="GO" id="GO:0005230">
    <property type="term" value="F:extracellular ligand-gated monoatomic ion channel activity"/>
    <property type="evidence" value="ECO:0007669"/>
    <property type="project" value="InterPro"/>
</dbReference>
<evidence type="ECO:0000256" key="5">
    <source>
        <dbReference type="SAM" id="Phobius"/>
    </source>
</evidence>
<protein>
    <submittedName>
        <fullName evidence="8">CHRNA7</fullName>
    </submittedName>
</protein>
<evidence type="ECO:0000256" key="4">
    <source>
        <dbReference type="ARBA" id="ARBA00023136"/>
    </source>
</evidence>
<sequence>MVHKDYNKYVRRPTLNNSKPIEVEFEIVLNSINSLDMKEQILTTSVGIRMSWTDEFLTWNYSSFYCETKKITAPLSEIWNPDVHLINYADKSNIFENKDTLVSVYSTGLVEWHNFIELKTYCFVDPTQYLFETEICKLQFSAQKLDDKKQLLKIQLQEDYFNRFQSNGEWHISKPNNIRTYTEIRNSNSKRFAGVVLEIEMERRQTYYVWKFLVPTVAITCINMVTFLLPVKSGAKVTLSTFVVLSFTVMIQLFNQSLPSSSDKISQFGRLLWCLLGMSGLSLIFNVVITAIFYRKCTICKINCSVCNCAKLTKNLQDKPRKTTCCCKSKEDEQITELKYISTQEKETAQQGSSMENKNDIDIIVEEEKGEDKDQTKGRDQIERKRKQKAAKIDVICLIVMILSYGFVYTFFGINIFGGRENVA</sequence>
<comment type="caution">
    <text evidence="8">The sequence shown here is derived from an EMBL/GenBank/DDBJ whole genome shotgun (WGS) entry which is preliminary data.</text>
</comment>